<accession>A0A2P1JZ09</accession>
<dbReference type="Proteomes" id="UP000241398">
    <property type="component" value="Segment"/>
</dbReference>
<dbReference type="RefSeq" id="YP_009953355.1">
    <property type="nucleotide sequence ID" value="NC_051621.1"/>
</dbReference>
<reference evidence="1 2" key="1">
    <citation type="submission" date="2018-02" db="EMBL/GenBank/DDBJ databases">
        <authorList>
            <person name="Brinck M."/>
            <person name="Brobst O."/>
            <person name="Fernando R."/>
            <person name="Kim H."/>
            <person name="McCarthy S."/>
            <person name="Murphy M."/>
            <person name="Sarkis A."/>
            <person name="Sevier P."/>
            <person name="Singh A."/>
            <person name="Wu D."/>
            <person name="Wu M.-Y."/>
            <person name="Lund A.J."/>
            <person name="Freise A."/>
            <person name="Reddi K."/>
            <person name="Moberg-Parker J."/>
            <person name="Garlena R.A."/>
            <person name="Russell D.A."/>
            <person name="Pope W.H."/>
            <person name="Jacobs-Sera D."/>
            <person name="Hendrix R.W."/>
            <person name="Hatfull G.F."/>
        </authorList>
    </citation>
    <scope>NUCLEOTIDE SEQUENCE [LARGE SCALE GENOMIC DNA]</scope>
</reference>
<dbReference type="KEGG" id="vg:60324826"/>
<protein>
    <submittedName>
        <fullName evidence="1">Uncharacterized protein</fullName>
    </submittedName>
</protein>
<proteinExistence type="predicted"/>
<dbReference type="EMBL" id="MG962371">
    <property type="protein sequence ID" value="AVO25572.1"/>
    <property type="molecule type" value="Genomic_DNA"/>
</dbReference>
<organism evidence="1 2">
    <name type="scientific">Mycobacterium phage LaterM</name>
    <dbReference type="NCBI Taxonomy" id="2094136"/>
    <lineage>
        <taxon>Viruses</taxon>
        <taxon>Duplodnaviria</taxon>
        <taxon>Heunggongvirae</taxon>
        <taxon>Uroviricota</taxon>
        <taxon>Caudoviricetes</taxon>
        <taxon>Weiservirinae</taxon>
        <taxon>Anayavirus</taxon>
        <taxon>Anayavirus laterM</taxon>
    </lineage>
</organism>
<keyword evidence="2" id="KW-1185">Reference proteome</keyword>
<gene>
    <name evidence="1" type="primary">59</name>
    <name evidence="1" type="ORF">SEA_LATERM_59</name>
</gene>
<sequence>MAFNWAGQRIEPGAIVWRGGRDGNASSFKVGRVEAVDRTARVRWVAEMDWRGNARMLGEKSIGRPNVDSLALIDPATLSDKVRKALQAVSNNNIQEVGV</sequence>
<evidence type="ECO:0000313" key="1">
    <source>
        <dbReference type="EMBL" id="AVO25572.1"/>
    </source>
</evidence>
<name>A0A2P1JZ09_9CAUD</name>
<dbReference type="GeneID" id="60324826"/>
<evidence type="ECO:0000313" key="2">
    <source>
        <dbReference type="Proteomes" id="UP000241398"/>
    </source>
</evidence>